<organism evidence="1 2">
    <name type="scientific">Pectobacterium carotovorum</name>
    <name type="common">Erwinia carotovora</name>
    <dbReference type="NCBI Taxonomy" id="554"/>
    <lineage>
        <taxon>Bacteria</taxon>
        <taxon>Pseudomonadati</taxon>
        <taxon>Pseudomonadota</taxon>
        <taxon>Gammaproteobacteria</taxon>
        <taxon>Enterobacterales</taxon>
        <taxon>Pectobacteriaceae</taxon>
        <taxon>Pectobacterium</taxon>
    </lineage>
</organism>
<reference evidence="1 2" key="1">
    <citation type="submission" date="2018-09" db="EMBL/GenBank/DDBJ databases">
        <title>Phylogenetic diversity of Pectobacterium and Dickeya strains causing blackleg disease of potato in Morocco.</title>
        <authorList>
            <person name="Oulghazi S."/>
            <person name="Moumni M."/>
            <person name="Faure D."/>
        </authorList>
    </citation>
    <scope>NUCLEOTIDE SEQUENCE [LARGE SCALE GENOMIC DNA]</scope>
    <source>
        <strain evidence="1 2">S1.15.11.2D</strain>
    </source>
</reference>
<gene>
    <name evidence="1" type="ORF">D5071_08605</name>
</gene>
<dbReference type="EMBL" id="QZDH01000017">
    <property type="protein sequence ID" value="RJL52088.1"/>
    <property type="molecule type" value="Genomic_DNA"/>
</dbReference>
<name>A0A419AXB9_PECCA</name>
<sequence length="132" mass="15280">MKIIPYIRATVFRSGSAAFELANDNGKYRSFAERIITLKNERLYREVVVKNSKRDLFITNKISKYNYFLNEISREKAMMLNDKQGKLTNLALNYGVKNVVDNSKKDERNLNKPTYLSTSDCAIILFGKENLI</sequence>
<comment type="caution">
    <text evidence="1">The sequence shown here is derived from an EMBL/GenBank/DDBJ whole genome shotgun (WGS) entry which is preliminary data.</text>
</comment>
<evidence type="ECO:0000313" key="1">
    <source>
        <dbReference type="EMBL" id="RJL52088.1"/>
    </source>
</evidence>
<dbReference type="AlphaFoldDB" id="A0A419AXB9"/>
<dbReference type="RefSeq" id="WP_119873452.1">
    <property type="nucleotide sequence ID" value="NZ_QZDH01000017.1"/>
</dbReference>
<proteinExistence type="predicted"/>
<accession>A0A419AXB9</accession>
<dbReference type="Proteomes" id="UP000283655">
    <property type="component" value="Unassembled WGS sequence"/>
</dbReference>
<protein>
    <submittedName>
        <fullName evidence="1">Uncharacterized protein</fullName>
    </submittedName>
</protein>
<evidence type="ECO:0000313" key="2">
    <source>
        <dbReference type="Proteomes" id="UP000283655"/>
    </source>
</evidence>